<keyword evidence="5" id="KW-0762">Sugar transport</keyword>
<evidence type="ECO:0000256" key="3">
    <source>
        <dbReference type="ARBA" id="ARBA00022448"/>
    </source>
</evidence>
<gene>
    <name evidence="11" type="ORF">QN215_09980</name>
</gene>
<evidence type="ECO:0000256" key="1">
    <source>
        <dbReference type="ARBA" id="ARBA00004651"/>
    </source>
</evidence>
<feature type="transmembrane region" description="Helical" evidence="9">
    <location>
        <begin position="181"/>
        <end position="199"/>
    </location>
</feature>
<dbReference type="SUPFAM" id="SSF161098">
    <property type="entry name" value="MetI-like"/>
    <property type="match status" value="1"/>
</dbReference>
<dbReference type="KEGG" id="baqk:QN215_09980"/>
<dbReference type="InterPro" id="IPR035906">
    <property type="entry name" value="MetI-like_sf"/>
</dbReference>
<evidence type="ECO:0000256" key="2">
    <source>
        <dbReference type="ARBA" id="ARBA00009047"/>
    </source>
</evidence>
<dbReference type="GO" id="GO:0005886">
    <property type="term" value="C:plasma membrane"/>
    <property type="evidence" value="ECO:0007669"/>
    <property type="project" value="UniProtKB-SubCell"/>
</dbReference>
<dbReference type="GO" id="GO:0015423">
    <property type="term" value="F:ABC-type maltose transporter activity"/>
    <property type="evidence" value="ECO:0007669"/>
    <property type="project" value="TreeGrafter"/>
</dbReference>
<reference evidence="11" key="1">
    <citation type="submission" date="2023-07" db="EMBL/GenBank/DDBJ databases">
        <title>Bifidobacterium aquikefiriaerophilum sp. nov. and Bifidobacterium eccum sp. nov., isolated from water kefir.</title>
        <authorList>
            <person name="Breselge S."/>
            <person name="Bellassi P."/>
            <person name="Barcenilla C."/>
            <person name="Alvarez-Ordonez A."/>
            <person name="Morelli L."/>
            <person name="Cotter P.D."/>
        </authorList>
    </citation>
    <scope>NUCLEOTIDE SEQUENCE</scope>
    <source>
        <strain evidence="11">WK041_4_12</strain>
    </source>
</reference>
<evidence type="ECO:0000256" key="5">
    <source>
        <dbReference type="ARBA" id="ARBA00022597"/>
    </source>
</evidence>
<evidence type="ECO:0000313" key="11">
    <source>
        <dbReference type="EMBL" id="XDS44565.1"/>
    </source>
</evidence>
<feature type="transmembrane region" description="Helical" evidence="9">
    <location>
        <begin position="283"/>
        <end position="304"/>
    </location>
</feature>
<keyword evidence="3 9" id="KW-0813">Transport</keyword>
<evidence type="ECO:0000256" key="6">
    <source>
        <dbReference type="ARBA" id="ARBA00022692"/>
    </source>
</evidence>
<feature type="transmembrane region" description="Helical" evidence="9">
    <location>
        <begin position="48"/>
        <end position="70"/>
    </location>
</feature>
<dbReference type="PROSITE" id="PS50928">
    <property type="entry name" value="ABC_TM1"/>
    <property type="match status" value="1"/>
</dbReference>
<comment type="subcellular location">
    <subcellularLocation>
        <location evidence="1 9">Cell membrane</location>
        <topology evidence="1 9">Multi-pass membrane protein</topology>
    </subcellularLocation>
</comment>
<proteinExistence type="inferred from homology"/>
<keyword evidence="7 9" id="KW-1133">Transmembrane helix</keyword>
<dbReference type="PANTHER" id="PTHR32243">
    <property type="entry name" value="MALTOSE TRANSPORT SYSTEM PERMEASE-RELATED"/>
    <property type="match status" value="1"/>
</dbReference>
<organism evidence="11">
    <name type="scientific">Bifidobacterium aquikefiricola</name>
    <dbReference type="NCBI Taxonomy" id="3059038"/>
    <lineage>
        <taxon>Bacteria</taxon>
        <taxon>Bacillati</taxon>
        <taxon>Actinomycetota</taxon>
        <taxon>Actinomycetes</taxon>
        <taxon>Bifidobacteriales</taxon>
        <taxon>Bifidobacteriaceae</taxon>
        <taxon>Bifidobacterium</taxon>
    </lineage>
</organism>
<dbReference type="InterPro" id="IPR000515">
    <property type="entry name" value="MetI-like"/>
</dbReference>
<dbReference type="EMBL" id="CP129674">
    <property type="protein sequence ID" value="XDS44565.1"/>
    <property type="molecule type" value="Genomic_DNA"/>
</dbReference>
<dbReference type="InterPro" id="IPR050901">
    <property type="entry name" value="BP-dep_ABC_trans_perm"/>
</dbReference>
<dbReference type="PANTHER" id="PTHR32243:SF50">
    <property type="entry name" value="MALTOSE_MALTODEXTRIN TRANSPORT SYSTEM PERMEASE PROTEIN MALG"/>
    <property type="match status" value="1"/>
</dbReference>
<keyword evidence="6 9" id="KW-0812">Transmembrane</keyword>
<dbReference type="AlphaFoldDB" id="A0AB39U739"/>
<evidence type="ECO:0000259" key="10">
    <source>
        <dbReference type="PROSITE" id="PS50928"/>
    </source>
</evidence>
<evidence type="ECO:0000256" key="7">
    <source>
        <dbReference type="ARBA" id="ARBA00022989"/>
    </source>
</evidence>
<evidence type="ECO:0000256" key="8">
    <source>
        <dbReference type="ARBA" id="ARBA00023136"/>
    </source>
</evidence>
<evidence type="ECO:0000256" key="4">
    <source>
        <dbReference type="ARBA" id="ARBA00022475"/>
    </source>
</evidence>
<comment type="similarity">
    <text evidence="2">Belongs to the binding-protein-dependent transport system permease family. MalFG subfamily.</text>
</comment>
<protein>
    <submittedName>
        <fullName evidence="11">Sugar ABC transporter permease</fullName>
    </submittedName>
</protein>
<keyword evidence="8 9" id="KW-0472">Membrane</keyword>
<sequence length="319" mass="35989">MNRTSKHSQSNVTGKSMENSVNETIGLAQRKHLELFTSTRTQRIVGDVATHVFLTVMAVIWLAPIIWVLAESFNQNTAPYSSTFFPSKYTLNNYKELFMQTDVLNFPRMFMNTLIIAIFTCIISTFFVLSVAFCMSRLRFRFRKPFMNIALILGMFPGIMAVVAIYFILKALGLTSGGMTNIALIIVYSAGSGAGFYVMKGYMDTIPMSLDEAAYIDGCTRWQVFTKIVIPVARPMIVYQAIVGFLTPWLDFVLAKAIARTQENYTVSLGLWMMLQKEYIQDWYARFAAGAVCVSIPIALLFIVMQRFYQESMSGSVKG</sequence>
<feature type="domain" description="ABC transmembrane type-1" evidence="10">
    <location>
        <begin position="110"/>
        <end position="305"/>
    </location>
</feature>
<feature type="transmembrane region" description="Helical" evidence="9">
    <location>
        <begin position="109"/>
        <end position="134"/>
    </location>
</feature>
<dbReference type="CDD" id="cd06261">
    <property type="entry name" value="TM_PBP2"/>
    <property type="match status" value="1"/>
</dbReference>
<dbReference type="Gene3D" id="1.10.3720.10">
    <property type="entry name" value="MetI-like"/>
    <property type="match status" value="1"/>
</dbReference>
<accession>A0AB39U739</accession>
<dbReference type="GO" id="GO:0042956">
    <property type="term" value="P:maltodextrin transmembrane transport"/>
    <property type="evidence" value="ECO:0007669"/>
    <property type="project" value="TreeGrafter"/>
</dbReference>
<evidence type="ECO:0000256" key="9">
    <source>
        <dbReference type="RuleBase" id="RU363032"/>
    </source>
</evidence>
<feature type="transmembrane region" description="Helical" evidence="9">
    <location>
        <begin position="146"/>
        <end position="169"/>
    </location>
</feature>
<name>A0AB39U739_9BIFI</name>
<keyword evidence="4" id="KW-1003">Cell membrane</keyword>
<dbReference type="Pfam" id="PF00528">
    <property type="entry name" value="BPD_transp_1"/>
    <property type="match status" value="1"/>
</dbReference>